<evidence type="ECO:0000256" key="3">
    <source>
        <dbReference type="ARBA" id="ARBA00022692"/>
    </source>
</evidence>
<keyword evidence="5 6" id="KW-0472">Membrane</keyword>
<feature type="transmembrane region" description="Helical" evidence="6">
    <location>
        <begin position="257"/>
        <end position="283"/>
    </location>
</feature>
<keyword evidence="2" id="KW-1003">Cell membrane</keyword>
<evidence type="ECO:0000256" key="6">
    <source>
        <dbReference type="SAM" id="Phobius"/>
    </source>
</evidence>
<keyword evidence="3 6" id="KW-0812">Transmembrane</keyword>
<feature type="transmembrane region" description="Helical" evidence="6">
    <location>
        <begin position="20"/>
        <end position="37"/>
    </location>
</feature>
<dbReference type="Pfam" id="PF13567">
    <property type="entry name" value="DUF4131"/>
    <property type="match status" value="1"/>
</dbReference>
<feature type="transmembrane region" description="Helical" evidence="6">
    <location>
        <begin position="295"/>
        <end position="313"/>
    </location>
</feature>
<name>A0A1H7W2F9_9RHOB</name>
<dbReference type="GO" id="GO:0005886">
    <property type="term" value="C:plasma membrane"/>
    <property type="evidence" value="ECO:0007669"/>
    <property type="project" value="UniProtKB-SubCell"/>
</dbReference>
<evidence type="ECO:0000256" key="5">
    <source>
        <dbReference type="ARBA" id="ARBA00023136"/>
    </source>
</evidence>
<feature type="transmembrane region" description="Helical" evidence="6">
    <location>
        <begin position="487"/>
        <end position="509"/>
    </location>
</feature>
<gene>
    <name evidence="9" type="ORF">SAMN05443999_11417</name>
</gene>
<dbReference type="PANTHER" id="PTHR30619:SF1">
    <property type="entry name" value="RECOMBINATION PROTEIN 2"/>
    <property type="match status" value="1"/>
</dbReference>
<evidence type="ECO:0000313" key="10">
    <source>
        <dbReference type="Proteomes" id="UP000199582"/>
    </source>
</evidence>
<dbReference type="InterPro" id="IPR004477">
    <property type="entry name" value="ComEC_N"/>
</dbReference>
<feature type="transmembrane region" description="Helical" evidence="6">
    <location>
        <begin position="460"/>
        <end position="481"/>
    </location>
</feature>
<dbReference type="STRING" id="1287727.SAMN05443999_11417"/>
<reference evidence="9 10" key="1">
    <citation type="submission" date="2016-10" db="EMBL/GenBank/DDBJ databases">
        <authorList>
            <person name="de Groot N.N."/>
        </authorList>
    </citation>
    <scope>NUCLEOTIDE SEQUENCE [LARGE SCALE GENOMIC DNA]</scope>
    <source>
        <strain evidence="9 10">DSM 100674</strain>
    </source>
</reference>
<comment type="subcellular location">
    <subcellularLocation>
        <location evidence="1">Cell membrane</location>
        <topology evidence="1">Multi-pass membrane protein</topology>
    </subcellularLocation>
</comment>
<keyword evidence="10" id="KW-1185">Reference proteome</keyword>
<dbReference type="InterPro" id="IPR052159">
    <property type="entry name" value="Competence_DNA_uptake"/>
</dbReference>
<feature type="domain" description="ComEC/Rec2-related protein" evidence="7">
    <location>
        <begin position="237"/>
        <end position="512"/>
    </location>
</feature>
<feature type="transmembrane region" description="Helical" evidence="6">
    <location>
        <begin position="432"/>
        <end position="453"/>
    </location>
</feature>
<dbReference type="Pfam" id="PF03772">
    <property type="entry name" value="Competence"/>
    <property type="match status" value="1"/>
</dbReference>
<evidence type="ECO:0000256" key="4">
    <source>
        <dbReference type="ARBA" id="ARBA00022989"/>
    </source>
</evidence>
<dbReference type="PANTHER" id="PTHR30619">
    <property type="entry name" value="DNA INTERNALIZATION/COMPETENCE PROTEIN COMEC/REC2"/>
    <property type="match status" value="1"/>
</dbReference>
<evidence type="ECO:0000313" key="9">
    <source>
        <dbReference type="EMBL" id="SEM15289.1"/>
    </source>
</evidence>
<keyword evidence="4 6" id="KW-1133">Transmembrane helix</keyword>
<organism evidence="9 10">
    <name type="scientific">Roseovarius azorensis</name>
    <dbReference type="NCBI Taxonomy" id="1287727"/>
    <lineage>
        <taxon>Bacteria</taxon>
        <taxon>Pseudomonadati</taxon>
        <taxon>Pseudomonadota</taxon>
        <taxon>Alphaproteobacteria</taxon>
        <taxon>Rhodobacterales</taxon>
        <taxon>Roseobacteraceae</taxon>
        <taxon>Roseovarius</taxon>
    </lineage>
</organism>
<sequence length="672" mass="70668">MVRVWHLIEGGWLAQRGALFPWVPVLLASGVGGYFALRAEPGIWILLACGIGAALLMLAARCGREWSGPLLYAIALVLAGVALAGLRAHLVAGPVLGWRYHGPVEGRIVGIDRSASDALRLTLDRVVLARTDPDRVPRRVRVALHGEQGHFRVQPGQRVIMTAHLGAPGGPVEPGGFDFQRHAWFLGVGAVGYTRTPVLSAGPAEGWQMLFRARMALSGHVQTRMPGQVGAFAAAIMTGDRSGLNLTTLEAMRVSNLAHLLAISGLHMGLLAGFVFAACRLGLAAIPRLGLRLPAKKLSALVALMAAAGYLGLSGGNVATERAFVMVAVMLVAVLLDRRALTLRAVAVAAVIVLCLRPEALLGSGFQMSFAATVALVAVFGWLRDARVSLGPRWLRPILTVVISSAVAGAATAPVAAAHFNQFAQYGLVANLLSVPLMGVLVMPAAVLAALLLPVGLDWIALWIMALGLEWILGVAHRTAALEGARVAVIAPDSEVLPLLAAGALFVVLWQGRVRLAGLVPVLLAVWFWAGTERPAVLISDTAALVGVMTDEGRALNKPKGGGFVAANWLENDGDSAAQDEAHERWPGDASLFPLPIRVIGGKAVAMPPVCEGAWILIVTGGRIEPSIGQGCEVITPDTVRKTGSVAIYGDAGRLRLVTARDVTGTRLWNDQ</sequence>
<evidence type="ECO:0000259" key="8">
    <source>
        <dbReference type="Pfam" id="PF13567"/>
    </source>
</evidence>
<dbReference type="InterPro" id="IPR025405">
    <property type="entry name" value="DUF4131"/>
</dbReference>
<evidence type="ECO:0000256" key="2">
    <source>
        <dbReference type="ARBA" id="ARBA00022475"/>
    </source>
</evidence>
<dbReference type="Proteomes" id="UP000199582">
    <property type="component" value="Unassembled WGS sequence"/>
</dbReference>
<feature type="transmembrane region" description="Helical" evidence="6">
    <location>
        <begin position="70"/>
        <end position="90"/>
    </location>
</feature>
<dbReference type="NCBIfam" id="TIGR00360">
    <property type="entry name" value="ComEC_N-term"/>
    <property type="match status" value="1"/>
</dbReference>
<evidence type="ECO:0000256" key="1">
    <source>
        <dbReference type="ARBA" id="ARBA00004651"/>
    </source>
</evidence>
<evidence type="ECO:0000259" key="7">
    <source>
        <dbReference type="Pfam" id="PF03772"/>
    </source>
</evidence>
<protein>
    <submittedName>
        <fullName evidence="9">Competence protein ComEC</fullName>
    </submittedName>
</protein>
<accession>A0A1H7W2F9</accession>
<dbReference type="AlphaFoldDB" id="A0A1H7W2F9"/>
<feature type="domain" description="DUF4131" evidence="8">
    <location>
        <begin position="41"/>
        <end position="197"/>
    </location>
</feature>
<proteinExistence type="predicted"/>
<feature type="transmembrane region" description="Helical" evidence="6">
    <location>
        <begin position="43"/>
        <end position="63"/>
    </location>
</feature>
<feature type="transmembrane region" description="Helical" evidence="6">
    <location>
        <begin position="366"/>
        <end position="383"/>
    </location>
</feature>
<dbReference type="EMBL" id="FOAG01000014">
    <property type="protein sequence ID" value="SEM15289.1"/>
    <property type="molecule type" value="Genomic_DNA"/>
</dbReference>
<feature type="transmembrane region" description="Helical" evidence="6">
    <location>
        <begin position="395"/>
        <end position="420"/>
    </location>
</feature>